<keyword evidence="3" id="KW-0902">Two-component regulatory system</keyword>
<dbReference type="Proteomes" id="UP000296469">
    <property type="component" value="Chromosome"/>
</dbReference>
<keyword evidence="4" id="KW-0812">Transmembrane</keyword>
<evidence type="ECO:0000256" key="3">
    <source>
        <dbReference type="ARBA" id="ARBA00023012"/>
    </source>
</evidence>
<dbReference type="InterPro" id="IPR050482">
    <property type="entry name" value="Sensor_HK_TwoCompSys"/>
</dbReference>
<feature type="transmembrane region" description="Helical" evidence="4">
    <location>
        <begin position="143"/>
        <end position="163"/>
    </location>
</feature>
<dbReference type="Gene3D" id="1.20.5.1930">
    <property type="match status" value="1"/>
</dbReference>
<dbReference type="GO" id="GO:0016020">
    <property type="term" value="C:membrane"/>
    <property type="evidence" value="ECO:0007669"/>
    <property type="project" value="InterPro"/>
</dbReference>
<keyword evidence="4" id="KW-0472">Membrane</keyword>
<keyword evidence="7" id="KW-1185">Reference proteome</keyword>
<proteinExistence type="predicted"/>
<accession>A0A4P7SM53</accession>
<dbReference type="GO" id="GO:0000155">
    <property type="term" value="F:phosphorelay sensor kinase activity"/>
    <property type="evidence" value="ECO:0007669"/>
    <property type="project" value="InterPro"/>
</dbReference>
<gene>
    <name evidence="6" type="ORF">E5225_16055</name>
</gene>
<organism evidence="6 7">
    <name type="scientific">Cellulomonas shaoxiangyii</name>
    <dbReference type="NCBI Taxonomy" id="2566013"/>
    <lineage>
        <taxon>Bacteria</taxon>
        <taxon>Bacillati</taxon>
        <taxon>Actinomycetota</taxon>
        <taxon>Actinomycetes</taxon>
        <taxon>Micrococcales</taxon>
        <taxon>Cellulomonadaceae</taxon>
        <taxon>Cellulomonas</taxon>
    </lineage>
</organism>
<feature type="transmembrane region" description="Helical" evidence="4">
    <location>
        <begin position="99"/>
        <end position="115"/>
    </location>
</feature>
<dbReference type="Gene3D" id="3.30.565.10">
    <property type="entry name" value="Histidine kinase-like ATPase, C-terminal domain"/>
    <property type="match status" value="1"/>
</dbReference>
<dbReference type="InterPro" id="IPR011712">
    <property type="entry name" value="Sig_transdc_His_kin_sub3_dim/P"/>
</dbReference>
<dbReference type="OrthoDB" id="227596at2"/>
<sequence length="393" mass="40365">MPAAGVPRTAGPADRFGAGAGMVAVLAVGLGQLVVDATVRDAPTPGRVVWWAAFLLYTATFAVDAELVRPRRQPPERALVLVLAVAGAVAWLADPAADWTPVLFVVTAASASATFGTSGLVGLVTAQALVTAVGAALGGRGVVGVPFTVAIYTAFQAFAAITVRTARREAQARAEADAAHGALAAVHAELAAAHADLRATTALLTAAGRDAERLRIARDLHDVVGHQLTALALELEVASHSAGADEHVARARTVAKDLLTDVRTVVGELRRAPGGLESALEGVLALPGLDVELEVEPGLVLDDARLVAVVRCVQEAATNALRHAPEATRLAVRVRRDGDLVEVAVHDDGPGTLAWAPGHGLRGMRERVTALGGTLAVDPGPGRGFRVTARVPT</sequence>
<dbReference type="PANTHER" id="PTHR24421:SF59">
    <property type="entry name" value="OXYGEN SENSOR HISTIDINE KINASE NREB"/>
    <property type="match status" value="1"/>
</dbReference>
<dbReference type="GO" id="GO:0046983">
    <property type="term" value="F:protein dimerization activity"/>
    <property type="evidence" value="ECO:0007669"/>
    <property type="project" value="InterPro"/>
</dbReference>
<dbReference type="SUPFAM" id="SSF55874">
    <property type="entry name" value="ATPase domain of HSP90 chaperone/DNA topoisomerase II/histidine kinase"/>
    <property type="match status" value="1"/>
</dbReference>
<evidence type="ECO:0000313" key="7">
    <source>
        <dbReference type="Proteomes" id="UP000296469"/>
    </source>
</evidence>
<keyword evidence="2 6" id="KW-0418">Kinase</keyword>
<dbReference type="RefSeq" id="WP_135974328.1">
    <property type="nucleotide sequence ID" value="NZ_CP039291.1"/>
</dbReference>
<dbReference type="InterPro" id="IPR036890">
    <property type="entry name" value="HATPase_C_sf"/>
</dbReference>
<name>A0A4P7SM53_9CELL</name>
<evidence type="ECO:0000256" key="4">
    <source>
        <dbReference type="SAM" id="Phobius"/>
    </source>
</evidence>
<dbReference type="EMBL" id="CP039291">
    <property type="protein sequence ID" value="QCB94848.1"/>
    <property type="molecule type" value="Genomic_DNA"/>
</dbReference>
<feature type="transmembrane region" description="Helical" evidence="4">
    <location>
        <begin position="47"/>
        <end position="65"/>
    </location>
</feature>
<evidence type="ECO:0000259" key="5">
    <source>
        <dbReference type="SMART" id="SM00387"/>
    </source>
</evidence>
<dbReference type="Pfam" id="PF07730">
    <property type="entry name" value="HisKA_3"/>
    <property type="match status" value="1"/>
</dbReference>
<feature type="transmembrane region" description="Helical" evidence="4">
    <location>
        <begin position="16"/>
        <end position="35"/>
    </location>
</feature>
<dbReference type="KEGG" id="celz:E5225_16055"/>
<evidence type="ECO:0000256" key="1">
    <source>
        <dbReference type="ARBA" id="ARBA00022679"/>
    </source>
</evidence>
<keyword evidence="4" id="KW-1133">Transmembrane helix</keyword>
<protein>
    <submittedName>
        <fullName evidence="6">Sensor histidine kinase</fullName>
    </submittedName>
</protein>
<feature type="transmembrane region" description="Helical" evidence="4">
    <location>
        <begin position="77"/>
        <end position="93"/>
    </location>
</feature>
<dbReference type="InterPro" id="IPR003594">
    <property type="entry name" value="HATPase_dom"/>
</dbReference>
<feature type="domain" description="Histidine kinase/HSP90-like ATPase" evidence="5">
    <location>
        <begin position="304"/>
        <end position="393"/>
    </location>
</feature>
<dbReference type="AlphaFoldDB" id="A0A4P7SM53"/>
<reference evidence="6 7" key="1">
    <citation type="submission" date="2019-04" db="EMBL/GenBank/DDBJ databases">
        <title>Isolation and identification of Cellulomonas shaoxiangyii sp. Nov. isolated from feces of the Tibetan antelopes (Pantholops hodgsonii) in the Qinghai-Tibet plateau of China.</title>
        <authorList>
            <person name="Tian Z."/>
        </authorList>
    </citation>
    <scope>NUCLEOTIDE SEQUENCE [LARGE SCALE GENOMIC DNA]</scope>
    <source>
        <strain evidence="6 7">Z28</strain>
    </source>
</reference>
<dbReference type="SMART" id="SM00387">
    <property type="entry name" value="HATPase_c"/>
    <property type="match status" value="1"/>
</dbReference>
<dbReference type="PANTHER" id="PTHR24421">
    <property type="entry name" value="NITRATE/NITRITE SENSOR PROTEIN NARX-RELATED"/>
    <property type="match status" value="1"/>
</dbReference>
<dbReference type="CDD" id="cd16917">
    <property type="entry name" value="HATPase_UhpB-NarQ-NarX-like"/>
    <property type="match status" value="1"/>
</dbReference>
<dbReference type="Pfam" id="PF02518">
    <property type="entry name" value="HATPase_c"/>
    <property type="match status" value="1"/>
</dbReference>
<evidence type="ECO:0000313" key="6">
    <source>
        <dbReference type="EMBL" id="QCB94848.1"/>
    </source>
</evidence>
<evidence type="ECO:0000256" key="2">
    <source>
        <dbReference type="ARBA" id="ARBA00022777"/>
    </source>
</evidence>
<keyword evidence="1" id="KW-0808">Transferase</keyword>